<dbReference type="EMBL" id="LNKD01000001">
    <property type="protein sequence ID" value="OSG88215.1"/>
    <property type="molecule type" value="Genomic_DNA"/>
</dbReference>
<dbReference type="Proteomes" id="UP000193377">
    <property type="component" value="Unassembled WGS sequence"/>
</dbReference>
<sequence>MDVFRTGRRGRVVPLTEENYRRETNRKAPFVQMRGGHPSYFAVCPACGNPILICNLFKRTDGSRSANPYGRHYSASVPGVADYDETAYMFCPLSRNHSDPGNTRRTPTDKAGRELYALMRDQFDRYVYIWEKTTGLHVGRGYARELLSMWRADEGWRYYRASYFNQSFMLFYAAPAQNLMGRYLLVDGPLHCYLKKLQIKSIRFTPTRMDGYVRVDRAEGHGFVDLSFLIHDQSPVMRGEHCVETYRLSVCLGDVRFEPDLKLVLDTGFLDSLMAKDDSHRNRTLLDMAADVLD</sequence>
<proteinExistence type="predicted"/>
<dbReference type="AlphaFoldDB" id="A0A1X2Z862"/>
<protein>
    <submittedName>
        <fullName evidence="1">Uncharacterized protein</fullName>
    </submittedName>
</protein>
<evidence type="ECO:0000313" key="1">
    <source>
        <dbReference type="EMBL" id="OSG88215.1"/>
    </source>
</evidence>
<comment type="caution">
    <text evidence="1">The sequence shown here is derived from an EMBL/GenBank/DDBJ whole genome shotgun (WGS) entry which is preliminary data.</text>
</comment>
<accession>A0A1X2Z862</accession>
<organism evidence="1 2">
    <name type="scientific">Bifidobacterium adolescentis</name>
    <dbReference type="NCBI Taxonomy" id="1680"/>
    <lineage>
        <taxon>Bacteria</taxon>
        <taxon>Bacillati</taxon>
        <taxon>Actinomycetota</taxon>
        <taxon>Actinomycetes</taxon>
        <taxon>Bifidobacteriales</taxon>
        <taxon>Bifidobacteriaceae</taxon>
        <taxon>Bifidobacterium</taxon>
    </lineage>
</organism>
<reference evidence="1 2" key="1">
    <citation type="journal article" date="2016" name="Sci. Rep.">
        <title>Evaluation of genetic diversity among strains of the human gut commensal Bifidobacterium adolescentis.</title>
        <authorList>
            <person name="Duranti S."/>
            <person name="Milani C."/>
            <person name="Lugli G.A."/>
            <person name="Mancabelli L."/>
            <person name="Turroni F."/>
            <person name="Ferrario C."/>
            <person name="Mangifesta M."/>
            <person name="Viappiani A."/>
            <person name="Sanchez B."/>
            <person name="Margolles A."/>
            <person name="van Sinderen D."/>
            <person name="Ventura M."/>
        </authorList>
    </citation>
    <scope>NUCLEOTIDE SEQUENCE [LARGE SCALE GENOMIC DNA]</scope>
    <source>
        <strain evidence="1 2">487B</strain>
    </source>
</reference>
<gene>
    <name evidence="1" type="ORF">B0487_1135</name>
</gene>
<evidence type="ECO:0000313" key="2">
    <source>
        <dbReference type="Proteomes" id="UP000193377"/>
    </source>
</evidence>
<name>A0A1X2Z862_BIFAD</name>